<dbReference type="Proteomes" id="UP000239326">
    <property type="component" value="Chromosome"/>
</dbReference>
<dbReference type="KEGG" id="simp:C6571_15015"/>
<evidence type="ECO:0000313" key="2">
    <source>
        <dbReference type="EMBL" id="AVO43299.1"/>
    </source>
</evidence>
<dbReference type="AlphaFoldDB" id="A0A2S0N570"/>
<sequence length="334" mass="36093">MAGVVCARTLVQAGHEVSLFEKAARVGGRMASLQTPFGSFDAGAQYFTVRDARFEEALATVPQVCRPWGANAIRVLDAAGRVAAFSLPVSEPHWVACPGMEDLVTAWAQPLAQAGRVHTTQRVSSIEHDQVRSRGWQVRTSTSDGGSQVFAGFDAVLLAQPAEHAAALLRASRLDAGLAAAVADVRTAPCWTLMLAFPQAVRPGLTTLGPQWSAARSTHHRVAWLARESSKPRRSEVERWTVQASPEWSREHLHDDEQRVKGKLLKAFAEITGIHAEPAYAHAVCWEQAQTLEPLGCSHVWNAAEGLGMCGDWCLGHRVEDAFVSGLELALAVA</sequence>
<dbReference type="GO" id="GO:0016491">
    <property type="term" value="F:oxidoreductase activity"/>
    <property type="evidence" value="ECO:0007669"/>
    <property type="project" value="InterPro"/>
</dbReference>
<proteinExistence type="predicted"/>
<dbReference type="OrthoDB" id="5792777at2"/>
<dbReference type="InterPro" id="IPR036188">
    <property type="entry name" value="FAD/NAD-bd_sf"/>
</dbReference>
<keyword evidence="3" id="KW-1185">Reference proteome</keyword>
<evidence type="ECO:0000313" key="3">
    <source>
        <dbReference type="Proteomes" id="UP000239326"/>
    </source>
</evidence>
<accession>A0A2S0N570</accession>
<dbReference type="InterPro" id="IPR002937">
    <property type="entry name" value="Amino_oxidase"/>
</dbReference>
<dbReference type="Gene3D" id="3.50.50.60">
    <property type="entry name" value="FAD/NAD(P)-binding domain"/>
    <property type="match status" value="1"/>
</dbReference>
<evidence type="ECO:0000259" key="1">
    <source>
        <dbReference type="Pfam" id="PF01593"/>
    </source>
</evidence>
<reference evidence="2 3" key="1">
    <citation type="submission" date="2018-03" db="EMBL/GenBank/DDBJ databases">
        <title>Genome sequencing of Simplicispira sp.</title>
        <authorList>
            <person name="Kim S.-J."/>
            <person name="Heo J."/>
            <person name="Kwon S.-W."/>
        </authorList>
    </citation>
    <scope>NUCLEOTIDE SEQUENCE [LARGE SCALE GENOMIC DNA]</scope>
    <source>
        <strain evidence="2 3">SC1-8</strain>
    </source>
</reference>
<dbReference type="Pfam" id="PF13450">
    <property type="entry name" value="NAD_binding_8"/>
    <property type="match status" value="1"/>
</dbReference>
<gene>
    <name evidence="2" type="ORF">C6571_15015</name>
</gene>
<protein>
    <submittedName>
        <fullName evidence="2">Amine oxidase</fullName>
    </submittedName>
</protein>
<dbReference type="SUPFAM" id="SSF51905">
    <property type="entry name" value="FAD/NAD(P)-binding domain"/>
    <property type="match status" value="1"/>
</dbReference>
<feature type="domain" description="Amine oxidase" evidence="1">
    <location>
        <begin position="92"/>
        <end position="330"/>
    </location>
</feature>
<organism evidence="2 3">
    <name type="scientific">Simplicispira suum</name>
    <dbReference type="NCBI Taxonomy" id="2109915"/>
    <lineage>
        <taxon>Bacteria</taxon>
        <taxon>Pseudomonadati</taxon>
        <taxon>Pseudomonadota</taxon>
        <taxon>Betaproteobacteria</taxon>
        <taxon>Burkholderiales</taxon>
        <taxon>Comamonadaceae</taxon>
        <taxon>Simplicispira</taxon>
    </lineage>
</organism>
<dbReference type="PANTHER" id="PTHR16128">
    <property type="entry name" value="FAD/NAD(P)-BINDING OXIDOREDUCTASE FAMILY PROTEIN"/>
    <property type="match status" value="1"/>
</dbReference>
<dbReference type="EMBL" id="CP027669">
    <property type="protein sequence ID" value="AVO43299.1"/>
    <property type="molecule type" value="Genomic_DNA"/>
</dbReference>
<dbReference type="Gene3D" id="3.90.660.10">
    <property type="match status" value="1"/>
</dbReference>
<dbReference type="PANTHER" id="PTHR16128:SF5">
    <property type="entry name" value="FAD_NAD(P)-BINDING OXIDOREDUCTASE FAMILY PROTEIN"/>
    <property type="match status" value="1"/>
</dbReference>
<dbReference type="Pfam" id="PF01593">
    <property type="entry name" value="Amino_oxidase"/>
    <property type="match status" value="1"/>
</dbReference>
<name>A0A2S0N570_9BURK</name>